<dbReference type="SUPFAM" id="SSF50249">
    <property type="entry name" value="Nucleic acid-binding proteins"/>
    <property type="match status" value="1"/>
</dbReference>
<dbReference type="AlphaFoldDB" id="A0A484N1F7"/>
<evidence type="ECO:0000313" key="1">
    <source>
        <dbReference type="EMBL" id="VFQ95125.1"/>
    </source>
</evidence>
<dbReference type="InterPro" id="IPR012340">
    <property type="entry name" value="NA-bd_OB-fold"/>
</dbReference>
<evidence type="ECO:0000313" key="2">
    <source>
        <dbReference type="Proteomes" id="UP000595140"/>
    </source>
</evidence>
<feature type="non-terminal residue" evidence="1">
    <location>
        <position position="1"/>
    </location>
</feature>
<dbReference type="EMBL" id="OOIL02005539">
    <property type="protein sequence ID" value="VFQ95125.1"/>
    <property type="molecule type" value="Genomic_DNA"/>
</dbReference>
<sequence>NKLFVIKTDNLHLNDRGFQLRCTLWGEYVAQMVDQVGLGLNEPLIVLIQLCRVKPYLGEMCISTAFHATRLIFDNENASIRDFKNKMKTSTGSITLSCGNSQSQSESSMSQEIQSGRLEVLSIEELLSRNEAGHYWILATIVDIKNYKNWFYLGCASCNKKVNKEESRFRCSGCNKITAEGNY</sequence>
<feature type="non-terminal residue" evidence="1">
    <location>
        <position position="183"/>
    </location>
</feature>
<dbReference type="OrthoDB" id="1296626at2759"/>
<proteinExistence type="predicted"/>
<dbReference type="PANTHER" id="PTHR47165:SF4">
    <property type="entry name" value="OS03G0429900 PROTEIN"/>
    <property type="match status" value="1"/>
</dbReference>
<keyword evidence="2" id="KW-1185">Reference proteome</keyword>
<protein>
    <recommendedName>
        <fullName evidence="3">Replication factor A C-terminal domain-containing protein</fullName>
    </recommendedName>
</protein>
<organism evidence="1 2">
    <name type="scientific">Cuscuta campestris</name>
    <dbReference type="NCBI Taxonomy" id="132261"/>
    <lineage>
        <taxon>Eukaryota</taxon>
        <taxon>Viridiplantae</taxon>
        <taxon>Streptophyta</taxon>
        <taxon>Embryophyta</taxon>
        <taxon>Tracheophyta</taxon>
        <taxon>Spermatophyta</taxon>
        <taxon>Magnoliopsida</taxon>
        <taxon>eudicotyledons</taxon>
        <taxon>Gunneridae</taxon>
        <taxon>Pentapetalae</taxon>
        <taxon>asterids</taxon>
        <taxon>lamiids</taxon>
        <taxon>Solanales</taxon>
        <taxon>Convolvulaceae</taxon>
        <taxon>Cuscuteae</taxon>
        <taxon>Cuscuta</taxon>
        <taxon>Cuscuta subgen. Grammica</taxon>
        <taxon>Cuscuta sect. Cleistogrammica</taxon>
    </lineage>
</organism>
<name>A0A484N1F7_9ASTE</name>
<reference evidence="1 2" key="1">
    <citation type="submission" date="2018-04" db="EMBL/GenBank/DDBJ databases">
        <authorList>
            <person name="Vogel A."/>
        </authorList>
    </citation>
    <scope>NUCLEOTIDE SEQUENCE [LARGE SCALE GENOMIC DNA]</scope>
</reference>
<accession>A0A484N1F7</accession>
<evidence type="ECO:0008006" key="3">
    <source>
        <dbReference type="Google" id="ProtNLM"/>
    </source>
</evidence>
<dbReference type="Proteomes" id="UP000595140">
    <property type="component" value="Unassembled WGS sequence"/>
</dbReference>
<dbReference type="PANTHER" id="PTHR47165">
    <property type="entry name" value="OS03G0429900 PROTEIN"/>
    <property type="match status" value="1"/>
</dbReference>
<dbReference type="Gene3D" id="2.40.50.140">
    <property type="entry name" value="Nucleic acid-binding proteins"/>
    <property type="match status" value="2"/>
</dbReference>
<gene>
    <name evidence="1" type="ORF">CCAM_LOCUS36901</name>
</gene>